<organism evidence="2 3">
    <name type="scientific">Alicyclobacillus fodiniaquatilis</name>
    <dbReference type="NCBI Taxonomy" id="1661150"/>
    <lineage>
        <taxon>Bacteria</taxon>
        <taxon>Bacillati</taxon>
        <taxon>Bacillota</taxon>
        <taxon>Bacilli</taxon>
        <taxon>Bacillales</taxon>
        <taxon>Alicyclobacillaceae</taxon>
        <taxon>Alicyclobacillus</taxon>
    </lineage>
</organism>
<dbReference type="PANTHER" id="PTHR33169:SF14">
    <property type="entry name" value="TRANSCRIPTIONAL REGULATOR RV3488"/>
    <property type="match status" value="1"/>
</dbReference>
<dbReference type="RefSeq" id="WP_377942622.1">
    <property type="nucleotide sequence ID" value="NZ_JBHUCX010000021.1"/>
</dbReference>
<name>A0ABW4JGA3_9BACL</name>
<dbReference type="Proteomes" id="UP001597079">
    <property type="component" value="Unassembled WGS sequence"/>
</dbReference>
<accession>A0ABW4JGA3</accession>
<keyword evidence="3" id="KW-1185">Reference proteome</keyword>
<dbReference type="InterPro" id="IPR036390">
    <property type="entry name" value="WH_DNA-bd_sf"/>
</dbReference>
<dbReference type="SUPFAM" id="SSF46785">
    <property type="entry name" value="Winged helix' DNA-binding domain"/>
    <property type="match status" value="1"/>
</dbReference>
<dbReference type="PANTHER" id="PTHR33169">
    <property type="entry name" value="PADR-FAMILY TRANSCRIPTIONAL REGULATOR"/>
    <property type="match status" value="1"/>
</dbReference>
<dbReference type="InterPro" id="IPR052509">
    <property type="entry name" value="Metal_resp_DNA-bind_regulator"/>
</dbReference>
<dbReference type="InterPro" id="IPR005149">
    <property type="entry name" value="Tscrpt_reg_PadR_N"/>
</dbReference>
<comment type="caution">
    <text evidence="2">The sequence shown here is derived from an EMBL/GenBank/DDBJ whole genome shotgun (WGS) entry which is preliminary data.</text>
</comment>
<dbReference type="EMBL" id="JBHUCX010000021">
    <property type="protein sequence ID" value="MFD1674748.1"/>
    <property type="molecule type" value="Genomic_DNA"/>
</dbReference>
<protein>
    <submittedName>
        <fullName evidence="2">PadR family transcriptional regulator</fullName>
    </submittedName>
</protein>
<dbReference type="Pfam" id="PF03551">
    <property type="entry name" value="PadR"/>
    <property type="match status" value="1"/>
</dbReference>
<reference evidence="3" key="1">
    <citation type="journal article" date="2019" name="Int. J. Syst. Evol. Microbiol.">
        <title>The Global Catalogue of Microorganisms (GCM) 10K type strain sequencing project: providing services to taxonomists for standard genome sequencing and annotation.</title>
        <authorList>
            <consortium name="The Broad Institute Genomics Platform"/>
            <consortium name="The Broad Institute Genome Sequencing Center for Infectious Disease"/>
            <person name="Wu L."/>
            <person name="Ma J."/>
        </authorList>
    </citation>
    <scope>NUCLEOTIDE SEQUENCE [LARGE SCALE GENOMIC DNA]</scope>
    <source>
        <strain evidence="3">CGMCC 1.12286</strain>
    </source>
</reference>
<evidence type="ECO:0000313" key="2">
    <source>
        <dbReference type="EMBL" id="MFD1674748.1"/>
    </source>
</evidence>
<evidence type="ECO:0000259" key="1">
    <source>
        <dbReference type="Pfam" id="PF03551"/>
    </source>
</evidence>
<gene>
    <name evidence="2" type="ORF">ACFSB2_08550</name>
</gene>
<feature type="domain" description="Transcription regulator PadR N-terminal" evidence="1">
    <location>
        <begin position="21"/>
        <end position="91"/>
    </location>
</feature>
<dbReference type="InterPro" id="IPR036388">
    <property type="entry name" value="WH-like_DNA-bd_sf"/>
</dbReference>
<proteinExistence type="predicted"/>
<sequence>MADKAELISSLVSELRRGVIVLVVLSQLHEPKYGYSLVQTLQEKGVPVDAGTLYPLLRRLEKQELLHSDWEVGGSKPRKYYVMNDLGKEVYHTLCAEWTSMMENMGKLLNGDMPTNSAPSNLIDFRKGEGE</sequence>
<dbReference type="Gene3D" id="1.10.10.10">
    <property type="entry name" value="Winged helix-like DNA-binding domain superfamily/Winged helix DNA-binding domain"/>
    <property type="match status" value="1"/>
</dbReference>
<evidence type="ECO:0000313" key="3">
    <source>
        <dbReference type="Proteomes" id="UP001597079"/>
    </source>
</evidence>